<accession>A0ABQ2E1B1</accession>
<dbReference type="InterPro" id="IPR007361">
    <property type="entry name" value="DUF427"/>
</dbReference>
<evidence type="ECO:0000313" key="2">
    <source>
        <dbReference type="EMBL" id="GGJ79313.1"/>
    </source>
</evidence>
<comment type="caution">
    <text evidence="2">The sequence shown here is derived from an EMBL/GenBank/DDBJ whole genome shotgun (WGS) entry which is preliminary data.</text>
</comment>
<keyword evidence="3" id="KW-1185">Reference proteome</keyword>
<evidence type="ECO:0000259" key="1">
    <source>
        <dbReference type="Pfam" id="PF04248"/>
    </source>
</evidence>
<gene>
    <name evidence="2" type="ORF">GCM10011583_08610</name>
</gene>
<dbReference type="PANTHER" id="PTHR34310:SF9">
    <property type="entry name" value="BLR5716 PROTEIN"/>
    <property type="match status" value="1"/>
</dbReference>
<dbReference type="Gene3D" id="2.170.150.40">
    <property type="entry name" value="Domain of unknown function (DUF427)"/>
    <property type="match status" value="2"/>
</dbReference>
<dbReference type="Pfam" id="PF04248">
    <property type="entry name" value="NTP_transf_9"/>
    <property type="match status" value="1"/>
</dbReference>
<protein>
    <recommendedName>
        <fullName evidence="1">DUF427 domain-containing protein</fullName>
    </recommendedName>
</protein>
<organism evidence="2 3">
    <name type="scientific">Streptomyces camponoticapitis</name>
    <dbReference type="NCBI Taxonomy" id="1616125"/>
    <lineage>
        <taxon>Bacteria</taxon>
        <taxon>Bacillati</taxon>
        <taxon>Actinomycetota</taxon>
        <taxon>Actinomycetes</taxon>
        <taxon>Kitasatosporales</taxon>
        <taxon>Streptomycetaceae</taxon>
        <taxon>Streptomyces</taxon>
    </lineage>
</organism>
<dbReference type="RefSeq" id="WP_189105903.1">
    <property type="nucleotide sequence ID" value="NZ_BMMV01000002.1"/>
</dbReference>
<dbReference type="PANTHER" id="PTHR34310">
    <property type="entry name" value="DUF427 DOMAIN PROTEIN (AFU_ORTHOLOGUE AFUA_3G02220)"/>
    <property type="match status" value="1"/>
</dbReference>
<reference evidence="3" key="1">
    <citation type="journal article" date="2019" name="Int. J. Syst. Evol. Microbiol.">
        <title>The Global Catalogue of Microorganisms (GCM) 10K type strain sequencing project: providing services to taxonomists for standard genome sequencing and annotation.</title>
        <authorList>
            <consortium name="The Broad Institute Genomics Platform"/>
            <consortium name="The Broad Institute Genome Sequencing Center for Infectious Disease"/>
            <person name="Wu L."/>
            <person name="Ma J."/>
        </authorList>
    </citation>
    <scope>NUCLEOTIDE SEQUENCE [LARGE SCALE GENOMIC DNA]</scope>
    <source>
        <strain evidence="3">CGMCC 4.7275</strain>
    </source>
</reference>
<dbReference type="EMBL" id="BMMV01000002">
    <property type="protein sequence ID" value="GGJ79313.1"/>
    <property type="molecule type" value="Genomic_DNA"/>
</dbReference>
<feature type="domain" description="DUF427" evidence="1">
    <location>
        <begin position="146"/>
        <end position="239"/>
    </location>
</feature>
<dbReference type="InterPro" id="IPR038694">
    <property type="entry name" value="DUF427_sf"/>
</dbReference>
<proteinExistence type="predicted"/>
<evidence type="ECO:0000313" key="3">
    <source>
        <dbReference type="Proteomes" id="UP000660265"/>
    </source>
</evidence>
<sequence>MSDNAQYFPQMIVPVGHVEPVARRIRAFLAGRLVFDTVRALYVWEWPGYPQYCVPAEDFIEGALIDEDHTQKLSLGVARRHGLRGGGVERPGSARLWTEEAPPGLAGTVRIDWAAPDAWFEEDEQVFVHPRSPYTRVDALRSSRTVRVELDGEVLAEAPSTVMVFETGLPTRYYLDRVHTDLTRLVPSETVTACPYKGSTSAYWSVTTKAGSYADIAWAYDFPTRQLAPIAGLVAFYNEQTDIFLDDRPLPRPAPINRTARPRSRP</sequence>
<dbReference type="Proteomes" id="UP000660265">
    <property type="component" value="Unassembled WGS sequence"/>
</dbReference>
<name>A0ABQ2E1B1_9ACTN</name>